<protein>
    <submittedName>
        <fullName evidence="2">DUF3850 domain-containing protein</fullName>
    </submittedName>
</protein>
<evidence type="ECO:0000313" key="2">
    <source>
        <dbReference type="EMBL" id="KAA5415979.1"/>
    </source>
</evidence>
<dbReference type="Gene3D" id="2.30.130.30">
    <property type="entry name" value="Hypothetical protein"/>
    <property type="match status" value="1"/>
</dbReference>
<dbReference type="Proteomes" id="UP000448877">
    <property type="component" value="Unassembled WGS sequence"/>
</dbReference>
<comment type="caution">
    <text evidence="2">The sequence shown here is derived from an EMBL/GenBank/DDBJ whole genome shotgun (WGS) entry which is preliminary data.</text>
</comment>
<organism evidence="2 3">
    <name type="scientific">Bacteroides cellulosilyticus</name>
    <dbReference type="NCBI Taxonomy" id="246787"/>
    <lineage>
        <taxon>Bacteria</taxon>
        <taxon>Pseudomonadati</taxon>
        <taxon>Bacteroidota</taxon>
        <taxon>Bacteroidia</taxon>
        <taxon>Bacteroidales</taxon>
        <taxon>Bacteroidaceae</taxon>
        <taxon>Bacteroides</taxon>
    </lineage>
</organism>
<dbReference type="EMBL" id="VVYV01000029">
    <property type="protein sequence ID" value="KAA5415979.1"/>
    <property type="molecule type" value="Genomic_DNA"/>
</dbReference>
<reference evidence="2 3" key="1">
    <citation type="journal article" date="2019" name="Nat. Med.">
        <title>A library of human gut bacterial isolates paired with longitudinal multiomics data enables mechanistic microbiome research.</title>
        <authorList>
            <person name="Poyet M."/>
            <person name="Groussin M."/>
            <person name="Gibbons S.M."/>
            <person name="Avila-Pacheco J."/>
            <person name="Jiang X."/>
            <person name="Kearney S.M."/>
            <person name="Perrotta A.R."/>
            <person name="Berdy B."/>
            <person name="Zhao S."/>
            <person name="Lieberman T.D."/>
            <person name="Swanson P.K."/>
            <person name="Smith M."/>
            <person name="Roesemann S."/>
            <person name="Alexander J.E."/>
            <person name="Rich S.A."/>
            <person name="Livny J."/>
            <person name="Vlamakis H."/>
            <person name="Clish C."/>
            <person name="Bullock K."/>
            <person name="Deik A."/>
            <person name="Scott J."/>
            <person name="Pierce K.A."/>
            <person name="Xavier R.J."/>
            <person name="Alm E.J."/>
        </authorList>
    </citation>
    <scope>NUCLEOTIDE SEQUENCE [LARGE SCALE GENOMIC DNA]</scope>
    <source>
        <strain evidence="2 3">BIOML-A6</strain>
    </source>
</reference>
<feature type="domain" description="DUF3850" evidence="1">
    <location>
        <begin position="3"/>
        <end position="83"/>
    </location>
</feature>
<evidence type="ECO:0000313" key="3">
    <source>
        <dbReference type="Proteomes" id="UP000448877"/>
    </source>
</evidence>
<gene>
    <name evidence="2" type="ORF">F2Y81_16570</name>
</gene>
<dbReference type="AlphaFoldDB" id="A0A642PVG5"/>
<name>A0A642PVG5_9BACE</name>
<dbReference type="SUPFAM" id="SSF88697">
    <property type="entry name" value="PUA domain-like"/>
    <property type="match status" value="1"/>
</dbReference>
<sequence length="87" mass="10417">MNHELKTWPPYYQAIIDGKKRFEIRKNDRCFSIGDVLRLREYDPAKELDPITEKYTGRYCYVRVDYVLSDFLALEEDYVAMSITLIN</sequence>
<dbReference type="InterPro" id="IPR015947">
    <property type="entry name" value="PUA-like_sf"/>
</dbReference>
<dbReference type="RefSeq" id="WP_149920241.1">
    <property type="nucleotide sequence ID" value="NZ_VVYV01000029.1"/>
</dbReference>
<dbReference type="InterPro" id="IPR039440">
    <property type="entry name" value="DUF3850"/>
</dbReference>
<proteinExistence type="predicted"/>
<accession>A0A642PVG5</accession>
<evidence type="ECO:0000259" key="1">
    <source>
        <dbReference type="Pfam" id="PF12961"/>
    </source>
</evidence>
<dbReference type="Pfam" id="PF12961">
    <property type="entry name" value="DUF3850"/>
    <property type="match status" value="1"/>
</dbReference>